<sequence>MKNYPEKGVYLLEIKLTRSAEIIIGALGEKTFPAGYYFYAGTAQRTLPARLKRHYSKNKKFHWHIDYLLAVADLEADLVFTLPKTGECLLSNQLIKIGGKVIINGFGASDCNCDTHLIYFPLTSDLTKIKAGLLENKKLSKQLSNKN</sequence>
<keyword evidence="1" id="KW-0540">Nuclease</keyword>
<dbReference type="Proteomes" id="UP000199006">
    <property type="component" value="Unassembled WGS sequence"/>
</dbReference>
<protein>
    <submittedName>
        <fullName evidence="1">Uri superfamily endonuclease</fullName>
    </submittedName>
</protein>
<proteinExistence type="predicted"/>
<keyword evidence="2" id="KW-1185">Reference proteome</keyword>
<dbReference type="PANTHER" id="PTHR37460">
    <property type="entry name" value="ENDONUCLEASE III"/>
    <property type="match status" value="1"/>
</dbReference>
<dbReference type="PANTHER" id="PTHR37460:SF1">
    <property type="entry name" value="ENDONUCLEASE III"/>
    <property type="match status" value="1"/>
</dbReference>
<dbReference type="RefSeq" id="WP_089860649.1">
    <property type="nucleotide sequence ID" value="NZ_FOTI01000010.1"/>
</dbReference>
<dbReference type="AlphaFoldDB" id="A0A1I4H8V8"/>
<dbReference type="STRING" id="29563.SAMN02983006_01017"/>
<organism evidence="1 2">
    <name type="scientific">Halanaerobium salsuginis</name>
    <dbReference type="NCBI Taxonomy" id="29563"/>
    <lineage>
        <taxon>Bacteria</taxon>
        <taxon>Bacillati</taxon>
        <taxon>Bacillota</taxon>
        <taxon>Clostridia</taxon>
        <taxon>Halanaerobiales</taxon>
        <taxon>Halanaerobiaceae</taxon>
        <taxon>Halanaerobium</taxon>
    </lineage>
</organism>
<evidence type="ECO:0000313" key="1">
    <source>
        <dbReference type="EMBL" id="SFL38742.1"/>
    </source>
</evidence>
<dbReference type="OrthoDB" id="9802365at2"/>
<dbReference type="InterPro" id="IPR002837">
    <property type="entry name" value="DUF123"/>
</dbReference>
<name>A0A1I4H8V8_9FIRM</name>
<dbReference type="EMBL" id="FOTI01000010">
    <property type="protein sequence ID" value="SFL38742.1"/>
    <property type="molecule type" value="Genomic_DNA"/>
</dbReference>
<dbReference type="GO" id="GO:0004519">
    <property type="term" value="F:endonuclease activity"/>
    <property type="evidence" value="ECO:0007669"/>
    <property type="project" value="UniProtKB-KW"/>
</dbReference>
<evidence type="ECO:0000313" key="2">
    <source>
        <dbReference type="Proteomes" id="UP000199006"/>
    </source>
</evidence>
<keyword evidence="1" id="KW-0255">Endonuclease</keyword>
<keyword evidence="1" id="KW-0378">Hydrolase</keyword>
<accession>A0A1I4H8V8</accession>
<gene>
    <name evidence="1" type="ORF">SAMN02983006_01017</name>
</gene>
<dbReference type="CDD" id="cd10441">
    <property type="entry name" value="GIY-YIG_COG1833"/>
    <property type="match status" value="1"/>
</dbReference>
<reference evidence="1 2" key="1">
    <citation type="submission" date="2016-10" db="EMBL/GenBank/DDBJ databases">
        <authorList>
            <person name="de Groot N.N."/>
        </authorList>
    </citation>
    <scope>NUCLEOTIDE SEQUENCE [LARGE SCALE GENOMIC DNA]</scope>
    <source>
        <strain evidence="1 2">ATCC 51327</strain>
    </source>
</reference>
<dbReference type="Pfam" id="PF01986">
    <property type="entry name" value="DUF123"/>
    <property type="match status" value="1"/>
</dbReference>